<name>G9X2N3_9FIRM</name>
<dbReference type="AlphaFoldDB" id="G9X2N3"/>
<sequence length="175" mass="20627">MYKILMFISSYFPLYMIIIITKYRYLNESKIGKLFLLIIFIMMMSSIISMFIVLTSSANTYRNISSIEKSDDSVISYLMSYVIPLYSIQDNTIEYVMMNTLLFFIISVLYIRLDLLYLNPVFALLGYVHYNSENFVIISNIKYIDLINVINNKNDLHVYEVTDTIFLARKKDNNI</sequence>
<dbReference type="BioCyc" id="EBAC796937-HMP:GMGH-642-MONOMER"/>
<organism evidence="2 3">
    <name type="scientific">Peptoanaerobacter stomatis</name>
    <dbReference type="NCBI Taxonomy" id="796937"/>
    <lineage>
        <taxon>Bacteria</taxon>
        <taxon>Bacillati</taxon>
        <taxon>Bacillota</taxon>
        <taxon>Clostridia</taxon>
        <taxon>Peptostreptococcales</taxon>
        <taxon>Filifactoraceae</taxon>
        <taxon>Peptoanaerobacter</taxon>
    </lineage>
</organism>
<reference evidence="2 3" key="1">
    <citation type="submission" date="2011-08" db="EMBL/GenBank/DDBJ databases">
        <title>The Genome Sequence of Eubacteriaceae bacterium ACC19a.</title>
        <authorList>
            <consortium name="The Broad Institute Genome Sequencing Platform"/>
            <person name="Earl A."/>
            <person name="Ward D."/>
            <person name="Feldgarden M."/>
            <person name="Gevers D."/>
            <person name="Sizova M."/>
            <person name="Hazen A."/>
            <person name="Epstein S."/>
            <person name="Young S.K."/>
            <person name="Zeng Q."/>
            <person name="Gargeya S."/>
            <person name="Fitzgerald M."/>
            <person name="Haas B."/>
            <person name="Abouelleil A."/>
            <person name="Alvarado L."/>
            <person name="Arachchi H.M."/>
            <person name="Berlin A."/>
            <person name="Brown A."/>
            <person name="Chapman S.B."/>
            <person name="Chen Z."/>
            <person name="Dunbar C."/>
            <person name="Freedman E."/>
            <person name="Gearin G."/>
            <person name="Gellesch M."/>
            <person name="Goldberg J."/>
            <person name="Griggs A."/>
            <person name="Gujja S."/>
            <person name="Heiman D."/>
            <person name="Howarth C."/>
            <person name="Larson L."/>
            <person name="Lui A."/>
            <person name="MacDonald P.J.P."/>
            <person name="Montmayeur A."/>
            <person name="Murphy C."/>
            <person name="Neiman D."/>
            <person name="Pearson M."/>
            <person name="Priest M."/>
            <person name="Roberts A."/>
            <person name="Saif S."/>
            <person name="Shea T."/>
            <person name="Shenoy N."/>
            <person name="Sisk P."/>
            <person name="Stolte C."/>
            <person name="Sykes S."/>
            <person name="Wortman J."/>
            <person name="Nusbaum C."/>
            <person name="Birren B."/>
        </authorList>
    </citation>
    <scope>NUCLEOTIDE SEQUENCE [LARGE SCALE GENOMIC DNA]</scope>
    <source>
        <strain evidence="2 3">ACC19a</strain>
    </source>
</reference>
<keyword evidence="1" id="KW-0472">Membrane</keyword>
<evidence type="ECO:0000256" key="1">
    <source>
        <dbReference type="SAM" id="Phobius"/>
    </source>
</evidence>
<evidence type="ECO:0000313" key="3">
    <source>
        <dbReference type="Proteomes" id="UP000006437"/>
    </source>
</evidence>
<comment type="caution">
    <text evidence="2">The sequence shown here is derived from an EMBL/GenBank/DDBJ whole genome shotgun (WGS) entry which is preliminary data.</text>
</comment>
<proteinExistence type="predicted"/>
<keyword evidence="1" id="KW-0812">Transmembrane</keyword>
<accession>G9X2N3</accession>
<feature type="transmembrane region" description="Helical" evidence="1">
    <location>
        <begin position="35"/>
        <end position="54"/>
    </location>
</feature>
<feature type="transmembrane region" description="Helical" evidence="1">
    <location>
        <begin position="6"/>
        <end position="23"/>
    </location>
</feature>
<protein>
    <submittedName>
        <fullName evidence="2">Uncharacterized protein</fullName>
    </submittedName>
</protein>
<dbReference type="RefSeq" id="WP_009524876.1">
    <property type="nucleotide sequence ID" value="NZ_JH414548.1"/>
</dbReference>
<keyword evidence="1" id="KW-1133">Transmembrane helix</keyword>
<dbReference type="HOGENOM" id="CLU_123254_0_0_9"/>
<evidence type="ECO:0000313" key="2">
    <source>
        <dbReference type="EMBL" id="EHL11103.1"/>
    </source>
</evidence>
<gene>
    <name evidence="2" type="ORF">HMPREF9629_00640</name>
</gene>
<dbReference type="EMBL" id="AFZE01000056">
    <property type="protein sequence ID" value="EHL11103.1"/>
    <property type="molecule type" value="Genomic_DNA"/>
</dbReference>
<dbReference type="Proteomes" id="UP000006437">
    <property type="component" value="Unassembled WGS sequence"/>
</dbReference>